<reference evidence="2 3" key="1">
    <citation type="submission" date="2021-06" db="EMBL/GenBank/DDBJ databases">
        <title>Caerostris darwini draft genome.</title>
        <authorList>
            <person name="Kono N."/>
            <person name="Arakawa K."/>
        </authorList>
    </citation>
    <scope>NUCLEOTIDE SEQUENCE [LARGE SCALE GENOMIC DNA]</scope>
</reference>
<dbReference type="AlphaFoldDB" id="A0AAV4TRV6"/>
<dbReference type="EMBL" id="BPLQ01010059">
    <property type="protein sequence ID" value="GIY48052.1"/>
    <property type="molecule type" value="Genomic_DNA"/>
</dbReference>
<accession>A0AAV4TRV6</accession>
<feature type="region of interest" description="Disordered" evidence="1">
    <location>
        <begin position="1"/>
        <end position="23"/>
    </location>
</feature>
<evidence type="ECO:0000256" key="1">
    <source>
        <dbReference type="SAM" id="MobiDB-lite"/>
    </source>
</evidence>
<evidence type="ECO:0000313" key="3">
    <source>
        <dbReference type="Proteomes" id="UP001054837"/>
    </source>
</evidence>
<evidence type="ECO:0000313" key="2">
    <source>
        <dbReference type="EMBL" id="GIY48052.1"/>
    </source>
</evidence>
<sequence>MNKDSECRGMKITQPYNPTGHGSHEVFLTEVKGKTACHLVNPCPNPPPPERHSEVGEAIWKTVIFLERQLVNSSDLLLFSIVLDYIVRSRFQTNCPRRTSIRN</sequence>
<dbReference type="Proteomes" id="UP001054837">
    <property type="component" value="Unassembled WGS sequence"/>
</dbReference>
<comment type="caution">
    <text evidence="2">The sequence shown here is derived from an EMBL/GenBank/DDBJ whole genome shotgun (WGS) entry which is preliminary data.</text>
</comment>
<gene>
    <name evidence="2" type="ORF">CDAR_499121</name>
</gene>
<proteinExistence type="predicted"/>
<keyword evidence="3" id="KW-1185">Reference proteome</keyword>
<protein>
    <submittedName>
        <fullName evidence="2">Uncharacterized protein</fullName>
    </submittedName>
</protein>
<name>A0AAV4TRV6_9ARAC</name>
<organism evidence="2 3">
    <name type="scientific">Caerostris darwini</name>
    <dbReference type="NCBI Taxonomy" id="1538125"/>
    <lineage>
        <taxon>Eukaryota</taxon>
        <taxon>Metazoa</taxon>
        <taxon>Ecdysozoa</taxon>
        <taxon>Arthropoda</taxon>
        <taxon>Chelicerata</taxon>
        <taxon>Arachnida</taxon>
        <taxon>Araneae</taxon>
        <taxon>Araneomorphae</taxon>
        <taxon>Entelegynae</taxon>
        <taxon>Araneoidea</taxon>
        <taxon>Araneidae</taxon>
        <taxon>Caerostris</taxon>
    </lineage>
</organism>